<gene>
    <name evidence="5" type="ORF">C7B47_04195</name>
</gene>
<dbReference type="PANTHER" id="PTHR33154">
    <property type="entry name" value="TRANSCRIPTIONAL REGULATOR, ARSR FAMILY"/>
    <property type="match status" value="1"/>
</dbReference>
<dbReference type="InterPro" id="IPR001845">
    <property type="entry name" value="HTH_ArsR_DNA-bd_dom"/>
</dbReference>
<feature type="domain" description="HTH arsR-type" evidence="4">
    <location>
        <begin position="1"/>
        <end position="98"/>
    </location>
</feature>
<dbReference type="PANTHER" id="PTHR33154:SF33">
    <property type="entry name" value="TRANSCRIPTIONAL REPRESSOR SDPR"/>
    <property type="match status" value="1"/>
</dbReference>
<dbReference type="InterPro" id="IPR036388">
    <property type="entry name" value="WH-like_DNA-bd_sf"/>
</dbReference>
<evidence type="ECO:0000259" key="4">
    <source>
        <dbReference type="PROSITE" id="PS50987"/>
    </source>
</evidence>
<dbReference type="PROSITE" id="PS00846">
    <property type="entry name" value="HTH_ARSR_1"/>
    <property type="match status" value="1"/>
</dbReference>
<dbReference type="InterPro" id="IPR051081">
    <property type="entry name" value="HTH_MetalResp_TranReg"/>
</dbReference>
<evidence type="ECO:0000256" key="3">
    <source>
        <dbReference type="ARBA" id="ARBA00023163"/>
    </source>
</evidence>
<dbReference type="Proteomes" id="UP000242705">
    <property type="component" value="Unassembled WGS sequence"/>
</dbReference>
<dbReference type="InterPro" id="IPR011991">
    <property type="entry name" value="ArsR-like_HTH"/>
</dbReference>
<evidence type="ECO:0000256" key="2">
    <source>
        <dbReference type="ARBA" id="ARBA00023125"/>
    </source>
</evidence>
<dbReference type="Pfam" id="PF01022">
    <property type="entry name" value="HTH_5"/>
    <property type="match status" value="1"/>
</dbReference>
<keyword evidence="3" id="KW-0804">Transcription</keyword>
<dbReference type="GO" id="GO:0003700">
    <property type="term" value="F:DNA-binding transcription factor activity"/>
    <property type="evidence" value="ECO:0007669"/>
    <property type="project" value="InterPro"/>
</dbReference>
<evidence type="ECO:0000313" key="6">
    <source>
        <dbReference type="Proteomes" id="UP000242705"/>
    </source>
</evidence>
<evidence type="ECO:0000313" key="5">
    <source>
        <dbReference type="EMBL" id="PSR28626.1"/>
    </source>
</evidence>
<dbReference type="PROSITE" id="PS50987">
    <property type="entry name" value="HTH_ARSR_2"/>
    <property type="match status" value="1"/>
</dbReference>
<dbReference type="SUPFAM" id="SSF46785">
    <property type="entry name" value="Winged helix' DNA-binding domain"/>
    <property type="match status" value="1"/>
</dbReference>
<reference evidence="5 6" key="1">
    <citation type="journal article" date="2014" name="BMC Genomics">
        <title>Comparison of environmental and isolate Sulfobacillus genomes reveals diverse carbon, sulfur, nitrogen, and hydrogen metabolisms.</title>
        <authorList>
            <person name="Justice N.B."/>
            <person name="Norman A."/>
            <person name="Brown C.T."/>
            <person name="Singh A."/>
            <person name="Thomas B.C."/>
            <person name="Banfield J.F."/>
        </authorList>
    </citation>
    <scope>NUCLEOTIDE SEQUENCE [LARGE SCALE GENOMIC DNA]</scope>
    <source>
        <strain evidence="5">AMDSBA5</strain>
    </source>
</reference>
<dbReference type="AlphaFoldDB" id="A0A2T2X2E7"/>
<name>A0A2T2X2E7_SULTH</name>
<organism evidence="5 6">
    <name type="scientific">Sulfobacillus thermosulfidooxidans</name>
    <dbReference type="NCBI Taxonomy" id="28034"/>
    <lineage>
        <taxon>Bacteria</taxon>
        <taxon>Bacillati</taxon>
        <taxon>Bacillota</taxon>
        <taxon>Clostridia</taxon>
        <taxon>Eubacteriales</taxon>
        <taxon>Clostridiales Family XVII. Incertae Sedis</taxon>
        <taxon>Sulfobacillus</taxon>
    </lineage>
</organism>
<keyword evidence="2" id="KW-0238">DNA-binding</keyword>
<dbReference type="SMART" id="SM00418">
    <property type="entry name" value="HTH_ARSR"/>
    <property type="match status" value="1"/>
</dbReference>
<proteinExistence type="predicted"/>
<dbReference type="InterPro" id="IPR018334">
    <property type="entry name" value="ArsR_HTH"/>
</dbReference>
<comment type="caution">
    <text evidence="5">The sequence shown here is derived from an EMBL/GenBank/DDBJ whole genome shotgun (WGS) entry which is preliminary data.</text>
</comment>
<sequence length="98" mass="11451">MNPVMIFKALGHETRYRLFCDLFGTSSSACEIKDNIPACCVMDLMEKYPLSQSTISHHLKILVEAELVEQENYGTYHYYHVNLATWNAFRDYLNRLNL</sequence>
<accession>A0A2T2X2E7</accession>
<keyword evidence="1" id="KW-0805">Transcription regulation</keyword>
<evidence type="ECO:0000256" key="1">
    <source>
        <dbReference type="ARBA" id="ARBA00023015"/>
    </source>
</evidence>
<dbReference type="EMBL" id="PXYX01000006">
    <property type="protein sequence ID" value="PSR28626.1"/>
    <property type="molecule type" value="Genomic_DNA"/>
</dbReference>
<dbReference type="GO" id="GO:0003677">
    <property type="term" value="F:DNA binding"/>
    <property type="evidence" value="ECO:0007669"/>
    <property type="project" value="UniProtKB-KW"/>
</dbReference>
<dbReference type="InterPro" id="IPR036390">
    <property type="entry name" value="WH_DNA-bd_sf"/>
</dbReference>
<feature type="non-terminal residue" evidence="5">
    <location>
        <position position="98"/>
    </location>
</feature>
<dbReference type="Gene3D" id="1.10.10.10">
    <property type="entry name" value="Winged helix-like DNA-binding domain superfamily/Winged helix DNA-binding domain"/>
    <property type="match status" value="1"/>
</dbReference>
<protein>
    <recommendedName>
        <fullName evidence="4">HTH arsR-type domain-containing protein</fullName>
    </recommendedName>
</protein>
<dbReference type="CDD" id="cd00090">
    <property type="entry name" value="HTH_ARSR"/>
    <property type="match status" value="1"/>
</dbReference>